<reference evidence="2 3" key="2">
    <citation type="submission" date="2024-05" db="EMBL/GenBank/DDBJ databases">
        <authorList>
            <person name="Chen Y."/>
            <person name="Shah S."/>
            <person name="Dougan E. K."/>
            <person name="Thang M."/>
            <person name="Chan C."/>
        </authorList>
    </citation>
    <scope>NUCLEOTIDE SEQUENCE [LARGE SCALE GENOMIC DNA]</scope>
</reference>
<gene>
    <name evidence="1" type="ORF">C1SCF055_LOCUS43747</name>
</gene>
<reference evidence="1" key="1">
    <citation type="submission" date="2022-10" db="EMBL/GenBank/DDBJ databases">
        <authorList>
            <person name="Chen Y."/>
            <person name="Dougan E. K."/>
            <person name="Chan C."/>
            <person name="Rhodes N."/>
            <person name="Thang M."/>
        </authorList>
    </citation>
    <scope>NUCLEOTIDE SEQUENCE</scope>
</reference>
<keyword evidence="3" id="KW-1185">Reference proteome</keyword>
<organism evidence="1">
    <name type="scientific">Cladocopium goreaui</name>
    <dbReference type="NCBI Taxonomy" id="2562237"/>
    <lineage>
        <taxon>Eukaryota</taxon>
        <taxon>Sar</taxon>
        <taxon>Alveolata</taxon>
        <taxon>Dinophyceae</taxon>
        <taxon>Suessiales</taxon>
        <taxon>Symbiodiniaceae</taxon>
        <taxon>Cladocopium</taxon>
    </lineage>
</organism>
<dbReference type="Proteomes" id="UP001152797">
    <property type="component" value="Unassembled WGS sequence"/>
</dbReference>
<name>A0A9P1GQM6_9DINO</name>
<protein>
    <submittedName>
        <fullName evidence="1">Uncharacterized protein</fullName>
    </submittedName>
</protein>
<comment type="caution">
    <text evidence="1">The sequence shown here is derived from an EMBL/GenBank/DDBJ whole genome shotgun (WGS) entry which is preliminary data.</text>
</comment>
<sequence length="146" mass="16225">MPMCLEPHHTECIEAFCQAYMQRALPLIDAAKLEATIKHFWLDTLTASNSQMVQHAPLILEYKRIDTVLQLSDVEFKLLQVVPAGDKRTVTVWLAQMAVSHPTESTQGVPQELKHAAMDLLSCGHVEAAKRRLDVLKACVAKAHAA</sequence>
<dbReference type="EMBL" id="CAMXCT030006738">
    <property type="protein sequence ID" value="CAL4806545.1"/>
    <property type="molecule type" value="Genomic_DNA"/>
</dbReference>
<evidence type="ECO:0000313" key="2">
    <source>
        <dbReference type="EMBL" id="CAL4806545.1"/>
    </source>
</evidence>
<dbReference type="AlphaFoldDB" id="A0A9P1GQM6"/>
<accession>A0A9P1GQM6</accession>
<evidence type="ECO:0000313" key="3">
    <source>
        <dbReference type="Proteomes" id="UP001152797"/>
    </source>
</evidence>
<evidence type="ECO:0000313" key="1">
    <source>
        <dbReference type="EMBL" id="CAI4019233.1"/>
    </source>
</evidence>
<proteinExistence type="predicted"/>
<dbReference type="EMBL" id="CAMXCT020006738">
    <property type="protein sequence ID" value="CAL1172608.1"/>
    <property type="molecule type" value="Genomic_DNA"/>
</dbReference>
<dbReference type="EMBL" id="CAMXCT010006738">
    <property type="protein sequence ID" value="CAI4019233.1"/>
    <property type="molecule type" value="Genomic_DNA"/>
</dbReference>